<proteinExistence type="predicted"/>
<keyword evidence="2" id="KW-1185">Reference proteome</keyword>
<dbReference type="EMBL" id="ML120435">
    <property type="protein sequence ID" value="RPA94585.1"/>
    <property type="molecule type" value="Genomic_DNA"/>
</dbReference>
<reference evidence="1 2" key="1">
    <citation type="journal article" date="2018" name="Nat. Ecol. Evol.">
        <title>Pezizomycetes genomes reveal the molecular basis of ectomycorrhizal truffle lifestyle.</title>
        <authorList>
            <person name="Murat C."/>
            <person name="Payen T."/>
            <person name="Noel B."/>
            <person name="Kuo A."/>
            <person name="Morin E."/>
            <person name="Chen J."/>
            <person name="Kohler A."/>
            <person name="Krizsan K."/>
            <person name="Balestrini R."/>
            <person name="Da Silva C."/>
            <person name="Montanini B."/>
            <person name="Hainaut M."/>
            <person name="Levati E."/>
            <person name="Barry K.W."/>
            <person name="Belfiori B."/>
            <person name="Cichocki N."/>
            <person name="Clum A."/>
            <person name="Dockter R.B."/>
            <person name="Fauchery L."/>
            <person name="Guy J."/>
            <person name="Iotti M."/>
            <person name="Le Tacon F."/>
            <person name="Lindquist E.A."/>
            <person name="Lipzen A."/>
            <person name="Malagnac F."/>
            <person name="Mello A."/>
            <person name="Molinier V."/>
            <person name="Miyauchi S."/>
            <person name="Poulain J."/>
            <person name="Riccioni C."/>
            <person name="Rubini A."/>
            <person name="Sitrit Y."/>
            <person name="Splivallo R."/>
            <person name="Traeger S."/>
            <person name="Wang M."/>
            <person name="Zifcakova L."/>
            <person name="Wipf D."/>
            <person name="Zambonelli A."/>
            <person name="Paolocci F."/>
            <person name="Nowrousian M."/>
            <person name="Ottonello S."/>
            <person name="Baldrian P."/>
            <person name="Spatafora J.W."/>
            <person name="Henrissat B."/>
            <person name="Nagy L.G."/>
            <person name="Aury J.M."/>
            <person name="Wincker P."/>
            <person name="Grigoriev I.V."/>
            <person name="Bonfante P."/>
            <person name="Martin F.M."/>
        </authorList>
    </citation>
    <scope>NUCLEOTIDE SEQUENCE [LARGE SCALE GENOMIC DNA]</scope>
    <source>
        <strain evidence="1 2">120613-1</strain>
    </source>
</reference>
<organism evidence="1 2">
    <name type="scientific">Choiromyces venosus 120613-1</name>
    <dbReference type="NCBI Taxonomy" id="1336337"/>
    <lineage>
        <taxon>Eukaryota</taxon>
        <taxon>Fungi</taxon>
        <taxon>Dikarya</taxon>
        <taxon>Ascomycota</taxon>
        <taxon>Pezizomycotina</taxon>
        <taxon>Pezizomycetes</taxon>
        <taxon>Pezizales</taxon>
        <taxon>Tuberaceae</taxon>
        <taxon>Choiromyces</taxon>
    </lineage>
</organism>
<dbReference type="Proteomes" id="UP000276215">
    <property type="component" value="Unassembled WGS sequence"/>
</dbReference>
<accession>A0A3N4J8Q8</accession>
<protein>
    <submittedName>
        <fullName evidence="1">Uncharacterized protein</fullName>
    </submittedName>
</protein>
<evidence type="ECO:0000313" key="2">
    <source>
        <dbReference type="Proteomes" id="UP000276215"/>
    </source>
</evidence>
<dbReference type="OrthoDB" id="5461875at2759"/>
<evidence type="ECO:0000313" key="1">
    <source>
        <dbReference type="EMBL" id="RPA94585.1"/>
    </source>
</evidence>
<gene>
    <name evidence="1" type="ORF">L873DRAFT_1814117</name>
</gene>
<dbReference type="AlphaFoldDB" id="A0A3N4J8Q8"/>
<sequence>MTPVVTSTNISRSSADFESVIQNHNLFISTDFNHAETLSKIVSTATKSCQE</sequence>
<name>A0A3N4J8Q8_9PEZI</name>